<evidence type="ECO:0000256" key="1">
    <source>
        <dbReference type="SAM" id="MobiDB-lite"/>
    </source>
</evidence>
<keyword evidence="2" id="KW-0732">Signal</keyword>
<protein>
    <recommendedName>
        <fullName evidence="3">NTF2-like domain-containing protein</fullName>
    </recommendedName>
</protein>
<organism evidence="4 5">
    <name type="scientific">Elasticomyces elasticus</name>
    <dbReference type="NCBI Taxonomy" id="574655"/>
    <lineage>
        <taxon>Eukaryota</taxon>
        <taxon>Fungi</taxon>
        <taxon>Dikarya</taxon>
        <taxon>Ascomycota</taxon>
        <taxon>Pezizomycotina</taxon>
        <taxon>Dothideomycetes</taxon>
        <taxon>Dothideomycetidae</taxon>
        <taxon>Mycosphaerellales</taxon>
        <taxon>Teratosphaeriaceae</taxon>
        <taxon>Elasticomyces</taxon>
    </lineage>
</organism>
<feature type="signal peptide" evidence="2">
    <location>
        <begin position="1"/>
        <end position="18"/>
    </location>
</feature>
<dbReference type="InterPro" id="IPR058645">
    <property type="entry name" value="NTF2-like_dom_7"/>
</dbReference>
<evidence type="ECO:0000313" key="4">
    <source>
        <dbReference type="EMBL" id="KAK5704910.1"/>
    </source>
</evidence>
<evidence type="ECO:0000313" key="5">
    <source>
        <dbReference type="Proteomes" id="UP001310594"/>
    </source>
</evidence>
<feature type="compositionally biased region" description="Polar residues" evidence="1">
    <location>
        <begin position="36"/>
        <end position="48"/>
    </location>
</feature>
<evidence type="ECO:0000259" key="3">
    <source>
        <dbReference type="Pfam" id="PF26534"/>
    </source>
</evidence>
<gene>
    <name evidence="4" type="ORF">LTR97_002021</name>
</gene>
<accession>A0AAN7WA50</accession>
<feature type="region of interest" description="Disordered" evidence="1">
    <location>
        <begin position="21"/>
        <end position="51"/>
    </location>
</feature>
<name>A0AAN7WA50_9PEZI</name>
<dbReference type="Pfam" id="PF26534">
    <property type="entry name" value="NTF2_7"/>
    <property type="match status" value="1"/>
</dbReference>
<feature type="domain" description="NTF2-like" evidence="3">
    <location>
        <begin position="198"/>
        <end position="350"/>
    </location>
</feature>
<dbReference type="Proteomes" id="UP001310594">
    <property type="component" value="Unassembled WGS sequence"/>
</dbReference>
<comment type="caution">
    <text evidence="4">The sequence shown here is derived from an EMBL/GenBank/DDBJ whole genome shotgun (WGS) entry which is preliminary data.</text>
</comment>
<dbReference type="AlphaFoldDB" id="A0AAN7WA50"/>
<feature type="chain" id="PRO_5042934727" description="NTF2-like domain-containing protein" evidence="2">
    <location>
        <begin position="19"/>
        <end position="390"/>
    </location>
</feature>
<dbReference type="EMBL" id="JAVRQU010000003">
    <property type="protein sequence ID" value="KAK5704910.1"/>
    <property type="molecule type" value="Genomic_DNA"/>
</dbReference>
<reference evidence="4" key="1">
    <citation type="submission" date="2023-08" db="EMBL/GenBank/DDBJ databases">
        <title>Black Yeasts Isolated from many extreme environments.</title>
        <authorList>
            <person name="Coleine C."/>
            <person name="Stajich J.E."/>
            <person name="Selbmann L."/>
        </authorList>
    </citation>
    <scope>NUCLEOTIDE SEQUENCE</scope>
    <source>
        <strain evidence="4">CCFEE 5810</strain>
    </source>
</reference>
<evidence type="ECO:0000256" key="2">
    <source>
        <dbReference type="SAM" id="SignalP"/>
    </source>
</evidence>
<sequence length="390" mass="40815">MHFTTVFAASALAATALAAPNAQGGRPWGYQPPRRPTTSSKKAVSSTGDCGDATATTTAYFTVTEHDGQTSTSTKSSSASTSSGVIVDPVGGSTCSASTVTTTSVGIATLTITEDGQTTTVSEEAITITESLPAETLTETETAAIETITVTSVQSGANSTATTTVSEIATVTGSCPTSNGTAPFPTGTGSPVPEVPDQCVNAEDSEVIAEVFRQLIQDYSTTMALNALTEDFIDYSSAVNIIMNKGAQYPKNITGPTFASRATFMAGQGSQPKIPFERLNVFYGCDSVAVRWMTTRSGNGQKNESAMIPVIGNGIMSVVPAEANNPSGYRFRIKVLYSEFNAAAWLVNNGIYRPAGPVDYIVKTNTTTPVKRSMAELYEHYDESLRGAAI</sequence>
<proteinExistence type="predicted"/>